<feature type="non-terminal residue" evidence="1">
    <location>
        <position position="51"/>
    </location>
</feature>
<organism evidence="1 2">
    <name type="scientific">Taxus chinensis</name>
    <name type="common">Chinese yew</name>
    <name type="synonym">Taxus wallichiana var. chinensis</name>
    <dbReference type="NCBI Taxonomy" id="29808"/>
    <lineage>
        <taxon>Eukaryota</taxon>
        <taxon>Viridiplantae</taxon>
        <taxon>Streptophyta</taxon>
        <taxon>Embryophyta</taxon>
        <taxon>Tracheophyta</taxon>
        <taxon>Spermatophyta</taxon>
        <taxon>Pinopsida</taxon>
        <taxon>Pinidae</taxon>
        <taxon>Conifers II</taxon>
        <taxon>Cupressales</taxon>
        <taxon>Taxaceae</taxon>
        <taxon>Taxus</taxon>
    </lineage>
</organism>
<dbReference type="Proteomes" id="UP000824469">
    <property type="component" value="Unassembled WGS sequence"/>
</dbReference>
<dbReference type="SUPFAM" id="SSF56672">
    <property type="entry name" value="DNA/RNA polymerases"/>
    <property type="match status" value="1"/>
</dbReference>
<accession>A0AA38L0D6</accession>
<protein>
    <recommendedName>
        <fullName evidence="3">RNA-directed DNA polymerase-like protein</fullName>
    </recommendedName>
</protein>
<dbReference type="Gene3D" id="3.30.70.270">
    <property type="match status" value="1"/>
</dbReference>
<evidence type="ECO:0008006" key="3">
    <source>
        <dbReference type="Google" id="ProtNLM"/>
    </source>
</evidence>
<dbReference type="AlphaFoldDB" id="A0AA38L0D6"/>
<gene>
    <name evidence="1" type="ORF">KI387_026798</name>
</gene>
<comment type="caution">
    <text evidence="1">The sequence shown here is derived from an EMBL/GenBank/DDBJ whole genome shotgun (WGS) entry which is preliminary data.</text>
</comment>
<evidence type="ECO:0000313" key="1">
    <source>
        <dbReference type="EMBL" id="KAH9311763.1"/>
    </source>
</evidence>
<evidence type="ECO:0000313" key="2">
    <source>
        <dbReference type="Proteomes" id="UP000824469"/>
    </source>
</evidence>
<proteinExistence type="predicted"/>
<keyword evidence="2" id="KW-1185">Reference proteome</keyword>
<name>A0AA38L0D6_TAXCH</name>
<dbReference type="InterPro" id="IPR043128">
    <property type="entry name" value="Rev_trsase/Diguanyl_cyclase"/>
</dbReference>
<dbReference type="EMBL" id="JAHRHJ020000006">
    <property type="protein sequence ID" value="KAH9311763.1"/>
    <property type="molecule type" value="Genomic_DNA"/>
</dbReference>
<reference evidence="1 2" key="1">
    <citation type="journal article" date="2021" name="Nat. Plants">
        <title>The Taxus genome provides insights into paclitaxel biosynthesis.</title>
        <authorList>
            <person name="Xiong X."/>
            <person name="Gou J."/>
            <person name="Liao Q."/>
            <person name="Li Y."/>
            <person name="Zhou Q."/>
            <person name="Bi G."/>
            <person name="Li C."/>
            <person name="Du R."/>
            <person name="Wang X."/>
            <person name="Sun T."/>
            <person name="Guo L."/>
            <person name="Liang H."/>
            <person name="Lu P."/>
            <person name="Wu Y."/>
            <person name="Zhang Z."/>
            <person name="Ro D.K."/>
            <person name="Shang Y."/>
            <person name="Huang S."/>
            <person name="Yan J."/>
        </authorList>
    </citation>
    <scope>NUCLEOTIDE SEQUENCE [LARGE SCALE GENOMIC DNA]</scope>
    <source>
        <strain evidence="1">Ta-2019</strain>
    </source>
</reference>
<dbReference type="InterPro" id="IPR043502">
    <property type="entry name" value="DNA/RNA_pol_sf"/>
</dbReference>
<sequence length="51" mass="5869">MDLNVVCVIDPFLTPFPEEILQGVAGKEIYSFMDGFLGYHHVRIVKEDQEK</sequence>